<dbReference type="EMBL" id="JANAKD010000369">
    <property type="protein sequence ID" value="KAJ3494530.1"/>
    <property type="molecule type" value="Genomic_DNA"/>
</dbReference>
<evidence type="ECO:0000313" key="2">
    <source>
        <dbReference type="Proteomes" id="UP001148737"/>
    </source>
</evidence>
<name>A0ACC1QZ50_9HYPO</name>
<evidence type="ECO:0000313" key="1">
    <source>
        <dbReference type="EMBL" id="KAJ3494530.1"/>
    </source>
</evidence>
<organism evidence="1 2">
    <name type="scientific">Lecanicillium saksenae</name>
    <dbReference type="NCBI Taxonomy" id="468837"/>
    <lineage>
        <taxon>Eukaryota</taxon>
        <taxon>Fungi</taxon>
        <taxon>Dikarya</taxon>
        <taxon>Ascomycota</taxon>
        <taxon>Pezizomycotina</taxon>
        <taxon>Sordariomycetes</taxon>
        <taxon>Hypocreomycetidae</taxon>
        <taxon>Hypocreales</taxon>
        <taxon>Cordycipitaceae</taxon>
        <taxon>Lecanicillium</taxon>
    </lineage>
</organism>
<keyword evidence="2" id="KW-1185">Reference proteome</keyword>
<accession>A0ACC1QZ50</accession>
<dbReference type="Proteomes" id="UP001148737">
    <property type="component" value="Unassembled WGS sequence"/>
</dbReference>
<gene>
    <name evidence="1" type="ORF">NLG97_g4023</name>
</gene>
<protein>
    <submittedName>
        <fullName evidence="1">Uncharacterized protein</fullName>
    </submittedName>
</protein>
<sequence>MRRTEGMLHLLWFLVALAAARILPNFFFDDAPPTGEEADEYFYDVFDGHEDNYYGRTLMTATDYDSAAYSQQVVFGNNPFQILYSGLYGCTVQRVLDHINGVHVEIPAVPLLLDDDDIKFWSDPKNQPAFPYFYPVGPNVDPSLFPKGETILHLMSPIYQNTALENNVWLYPNRLKEITKRFSDHLGYKPHVAGVPYAPRPPGSSGLRLAQHEPRTKRSLGKFALASKRCYNVADAQRFRQLNLTIRGPQKLRRDIQSWQQSVQSDERLALVRVIKLTGYTISQEREDKESQGRDMPKELHQNAQWIGHPILMGNDGDEEEEPRLLTGMDHKGPLEGEQLLSVQWLDEKLWQPLIGFCKELPGLEDLVFASASPFPRCLLSHLHSDHPECRLHIHKFGLRSLIHSELHTQPIHPDDIALATSPCLYSIVGTTGQYRNYQTVDYNEEAIMEMVNGLAPRLKNVYLLPIIIQASAQPMMTVPRPPFQGFPRSERGGLPESRTRGRLHNLTLYDSEIGIEKLTQWTACTDFEQLRSLALKSSVGLAAVKHLTQMALQNSFPALLSLEVNVSVFYRFGEREADADPLAAELLAALPPLQELHVRGAVRDKSFYAITIHHADTLQKLCFDAGGLDGKPPVTISMAAAGKLAQRCLQIVELELHIARTPGDERETAIYRSIGALPHLRRLTLHLFCNSRPVLSFSAARDLTDPMRASSIQGIYRQAAIDSALARTMFGLLSAGSQLRLLELRPCGLGLSSTLGWWLRWLAREWSVRRDGGNITLRERGVMIRQQALSQIQRQASSSGRSKIHKEVWDATWPPSSEKWWDDWASVPLKMAEKRKFES</sequence>
<comment type="caution">
    <text evidence="1">The sequence shown here is derived from an EMBL/GenBank/DDBJ whole genome shotgun (WGS) entry which is preliminary data.</text>
</comment>
<reference evidence="1" key="1">
    <citation type="submission" date="2022-07" db="EMBL/GenBank/DDBJ databases">
        <title>Genome Sequence of Lecanicillium saksenae.</title>
        <authorList>
            <person name="Buettner E."/>
        </authorList>
    </citation>
    <scope>NUCLEOTIDE SEQUENCE</scope>
    <source>
        <strain evidence="1">VT-O1</strain>
    </source>
</reference>
<proteinExistence type="predicted"/>